<feature type="region of interest" description="Disordered" evidence="1">
    <location>
        <begin position="205"/>
        <end position="224"/>
    </location>
</feature>
<gene>
    <name evidence="2" type="ORF">P3X46_006328</name>
</gene>
<dbReference type="PANTHER" id="PTHR33318">
    <property type="entry name" value="ASPARTYL/GLUTAMYL-TRNA(ASN/GLN) AMIDOTRANSFERASE SUBUNIT"/>
    <property type="match status" value="1"/>
</dbReference>
<name>A0ABQ9MPW1_HEVBR</name>
<feature type="compositionally biased region" description="Basic and acidic residues" evidence="1">
    <location>
        <begin position="99"/>
        <end position="114"/>
    </location>
</feature>
<sequence length="359" mass="40635">MGCFLGCFGFSSKRKRRKPANRVQPGDHGFGSYEPLDSTSTVLDITGEPINSDSELSKKQKEPLNYKIRKKVSFNLNVQSYEPIPKEESTNNFWESEEEEKKVEISKETAKEGKSPSLSDGDSIVTKMASYPSNYRYRNCINSYDEEDEIAYKESDLDDDEEEDDDFDDDDGSGRDIDDIRISQEEFSEKFMSLSVSSNKRDSLTEFAEENSENLKPIGDLNEGGLKSLGMNRNARARSQYVHSVLNPVENLSQWKAVKAKGMPPVKRQRKENVAALEQQAQKPTPLMQETAVDSSLSNWLFSADSCQSRATSITKSRQETIPSKKSSFDDMPILDITNLEAGQQIKMFKSFIQHIDMD</sequence>
<feature type="region of interest" description="Disordered" evidence="1">
    <location>
        <begin position="85"/>
        <end position="125"/>
    </location>
</feature>
<comment type="caution">
    <text evidence="2">The sequence shown here is derived from an EMBL/GenBank/DDBJ whole genome shotgun (WGS) entry which is preliminary data.</text>
</comment>
<evidence type="ECO:0000313" key="3">
    <source>
        <dbReference type="Proteomes" id="UP001174677"/>
    </source>
</evidence>
<reference evidence="2" key="1">
    <citation type="journal article" date="2023" name="Plant Biotechnol. J.">
        <title>Chromosome-level wild Hevea brasiliensis genome provides new tools for genomic-assisted breeding and valuable loci to elevate rubber yield.</title>
        <authorList>
            <person name="Cheng H."/>
            <person name="Song X."/>
            <person name="Hu Y."/>
            <person name="Wu T."/>
            <person name="Yang Q."/>
            <person name="An Z."/>
            <person name="Feng S."/>
            <person name="Deng Z."/>
            <person name="Wu W."/>
            <person name="Zeng X."/>
            <person name="Tu M."/>
            <person name="Wang X."/>
            <person name="Huang H."/>
        </authorList>
    </citation>
    <scope>NUCLEOTIDE SEQUENCE</scope>
    <source>
        <strain evidence="2">MT/VB/25A 57/8</strain>
    </source>
</reference>
<accession>A0ABQ9MPW1</accession>
<dbReference type="InterPro" id="IPR039300">
    <property type="entry name" value="JASON"/>
</dbReference>
<dbReference type="EMBL" id="JARPOI010000004">
    <property type="protein sequence ID" value="KAJ9182324.1"/>
    <property type="molecule type" value="Genomic_DNA"/>
</dbReference>
<evidence type="ECO:0000256" key="1">
    <source>
        <dbReference type="SAM" id="MobiDB-lite"/>
    </source>
</evidence>
<feature type="region of interest" description="Disordered" evidence="1">
    <location>
        <begin position="148"/>
        <end position="180"/>
    </location>
</feature>
<evidence type="ECO:0000313" key="2">
    <source>
        <dbReference type="EMBL" id="KAJ9182324.1"/>
    </source>
</evidence>
<proteinExistence type="predicted"/>
<organism evidence="2 3">
    <name type="scientific">Hevea brasiliensis</name>
    <name type="common">Para rubber tree</name>
    <name type="synonym">Siphonia brasiliensis</name>
    <dbReference type="NCBI Taxonomy" id="3981"/>
    <lineage>
        <taxon>Eukaryota</taxon>
        <taxon>Viridiplantae</taxon>
        <taxon>Streptophyta</taxon>
        <taxon>Embryophyta</taxon>
        <taxon>Tracheophyta</taxon>
        <taxon>Spermatophyta</taxon>
        <taxon>Magnoliopsida</taxon>
        <taxon>eudicotyledons</taxon>
        <taxon>Gunneridae</taxon>
        <taxon>Pentapetalae</taxon>
        <taxon>rosids</taxon>
        <taxon>fabids</taxon>
        <taxon>Malpighiales</taxon>
        <taxon>Euphorbiaceae</taxon>
        <taxon>Crotonoideae</taxon>
        <taxon>Micrandreae</taxon>
        <taxon>Hevea</taxon>
    </lineage>
</organism>
<dbReference type="PANTHER" id="PTHR33318:SF16">
    <property type="entry name" value="FK506-BINDING NUCLEAR-LIKE PROTEIN"/>
    <property type="match status" value="1"/>
</dbReference>
<feature type="region of interest" description="Disordered" evidence="1">
    <location>
        <begin position="13"/>
        <end position="61"/>
    </location>
</feature>
<feature type="compositionally biased region" description="Acidic residues" evidence="1">
    <location>
        <begin position="156"/>
        <end position="171"/>
    </location>
</feature>
<keyword evidence="3" id="KW-1185">Reference proteome</keyword>
<dbReference type="Proteomes" id="UP001174677">
    <property type="component" value="Chromosome 4"/>
</dbReference>
<feature type="compositionally biased region" description="Polar residues" evidence="1">
    <location>
        <begin position="37"/>
        <end position="54"/>
    </location>
</feature>
<protein>
    <submittedName>
        <fullName evidence="2">Uncharacterized protein</fullName>
    </submittedName>
</protein>